<dbReference type="GO" id="GO:0004740">
    <property type="term" value="F:pyruvate dehydrogenase (acetyl-transferring) kinase activity"/>
    <property type="evidence" value="ECO:0007669"/>
    <property type="project" value="TreeGrafter"/>
</dbReference>
<accession>A0A0C3DRV8</accession>
<comment type="subcellular location">
    <subcellularLocation>
        <location evidence="8">Mitochondrion matrix</location>
    </subcellularLocation>
</comment>
<dbReference type="InterPro" id="IPR036890">
    <property type="entry name" value="HATPase_C_sf"/>
</dbReference>
<dbReference type="PANTHER" id="PTHR11947:SF20">
    <property type="entry name" value="[3-METHYL-2-OXOBUTANOATE DEHYDROGENASE [LIPOAMIDE]] KINASE, MITOCHONDRIAL"/>
    <property type="match status" value="1"/>
</dbReference>
<evidence type="ECO:0000313" key="10">
    <source>
        <dbReference type="EMBL" id="KIM58721.1"/>
    </source>
</evidence>
<dbReference type="STRING" id="1036808.A0A0C3DRV8"/>
<dbReference type="GO" id="GO:0005759">
    <property type="term" value="C:mitochondrial matrix"/>
    <property type="evidence" value="ECO:0007669"/>
    <property type="project" value="UniProtKB-SubCell"/>
</dbReference>
<dbReference type="InterPro" id="IPR039028">
    <property type="entry name" value="BCKD/PDK"/>
</dbReference>
<dbReference type="GO" id="GO:0010906">
    <property type="term" value="P:regulation of glucose metabolic process"/>
    <property type="evidence" value="ECO:0007669"/>
    <property type="project" value="TreeGrafter"/>
</dbReference>
<comment type="similarity">
    <text evidence="1 8">Belongs to the PDK/BCKDK protein kinase family.</text>
</comment>
<protein>
    <recommendedName>
        <fullName evidence="8">Protein-serine/threonine kinase</fullName>
        <ecNumber evidence="8">2.7.11.-</ecNumber>
    </recommendedName>
</protein>
<name>A0A0C3DRV8_9AGAM</name>
<keyword evidence="6 8" id="KW-0067">ATP-binding</keyword>
<dbReference type="Gene3D" id="3.30.565.10">
    <property type="entry name" value="Histidine kinase-like ATPase, C-terminal domain"/>
    <property type="match status" value="1"/>
</dbReference>
<dbReference type="OrthoDB" id="3264224at2759"/>
<dbReference type="AlphaFoldDB" id="A0A0C3DRV8"/>
<reference evidence="11" key="2">
    <citation type="submission" date="2015-01" db="EMBL/GenBank/DDBJ databases">
        <title>Evolutionary Origins and Diversification of the Mycorrhizal Mutualists.</title>
        <authorList>
            <consortium name="DOE Joint Genome Institute"/>
            <consortium name="Mycorrhizal Genomics Consortium"/>
            <person name="Kohler A."/>
            <person name="Kuo A."/>
            <person name="Nagy L.G."/>
            <person name="Floudas D."/>
            <person name="Copeland A."/>
            <person name="Barry K.W."/>
            <person name="Cichocki N."/>
            <person name="Veneault-Fourrey C."/>
            <person name="LaButti K."/>
            <person name="Lindquist E.A."/>
            <person name="Lipzen A."/>
            <person name="Lundell T."/>
            <person name="Morin E."/>
            <person name="Murat C."/>
            <person name="Riley R."/>
            <person name="Ohm R."/>
            <person name="Sun H."/>
            <person name="Tunlid A."/>
            <person name="Henrissat B."/>
            <person name="Grigoriev I.V."/>
            <person name="Hibbett D.S."/>
            <person name="Martin F."/>
        </authorList>
    </citation>
    <scope>NUCLEOTIDE SEQUENCE [LARGE SCALE GENOMIC DNA]</scope>
    <source>
        <strain evidence="11">Foug A</strain>
    </source>
</reference>
<dbReference type="Pfam" id="PF02518">
    <property type="entry name" value="HATPase_c"/>
    <property type="match status" value="1"/>
</dbReference>
<evidence type="ECO:0000256" key="2">
    <source>
        <dbReference type="ARBA" id="ARBA00022553"/>
    </source>
</evidence>
<organism evidence="10 11">
    <name type="scientific">Scleroderma citrinum Foug A</name>
    <dbReference type="NCBI Taxonomy" id="1036808"/>
    <lineage>
        <taxon>Eukaryota</taxon>
        <taxon>Fungi</taxon>
        <taxon>Dikarya</taxon>
        <taxon>Basidiomycota</taxon>
        <taxon>Agaricomycotina</taxon>
        <taxon>Agaricomycetes</taxon>
        <taxon>Agaricomycetidae</taxon>
        <taxon>Boletales</taxon>
        <taxon>Sclerodermatineae</taxon>
        <taxon>Sclerodermataceae</taxon>
        <taxon>Scleroderma</taxon>
    </lineage>
</organism>
<proteinExistence type="inferred from homology"/>
<dbReference type="EC" id="2.7.11.-" evidence="8"/>
<evidence type="ECO:0000256" key="3">
    <source>
        <dbReference type="ARBA" id="ARBA00022679"/>
    </source>
</evidence>
<keyword evidence="3 8" id="KW-0808">Transferase</keyword>
<evidence type="ECO:0000256" key="5">
    <source>
        <dbReference type="ARBA" id="ARBA00022777"/>
    </source>
</evidence>
<dbReference type="InterPro" id="IPR036784">
    <property type="entry name" value="AK/P_DHK_N_sf"/>
</dbReference>
<dbReference type="SMART" id="SM00387">
    <property type="entry name" value="HATPase_c"/>
    <property type="match status" value="1"/>
</dbReference>
<keyword evidence="4 8" id="KW-0547">Nucleotide-binding</keyword>
<keyword evidence="7 8" id="KW-0496">Mitochondrion</keyword>
<evidence type="ECO:0000256" key="8">
    <source>
        <dbReference type="RuleBase" id="RU366032"/>
    </source>
</evidence>
<reference evidence="10 11" key="1">
    <citation type="submission" date="2014-04" db="EMBL/GenBank/DDBJ databases">
        <authorList>
            <consortium name="DOE Joint Genome Institute"/>
            <person name="Kuo A."/>
            <person name="Kohler A."/>
            <person name="Nagy L.G."/>
            <person name="Floudas D."/>
            <person name="Copeland A."/>
            <person name="Barry K.W."/>
            <person name="Cichocki N."/>
            <person name="Veneault-Fourrey C."/>
            <person name="LaButti K."/>
            <person name="Lindquist E.A."/>
            <person name="Lipzen A."/>
            <person name="Lundell T."/>
            <person name="Morin E."/>
            <person name="Murat C."/>
            <person name="Sun H."/>
            <person name="Tunlid A."/>
            <person name="Henrissat B."/>
            <person name="Grigoriev I.V."/>
            <person name="Hibbett D.S."/>
            <person name="Martin F."/>
            <person name="Nordberg H.P."/>
            <person name="Cantor M.N."/>
            <person name="Hua S.X."/>
        </authorList>
    </citation>
    <scope>NUCLEOTIDE SEQUENCE [LARGE SCALE GENOMIC DNA]</scope>
    <source>
        <strain evidence="10 11">Foug A</strain>
    </source>
</reference>
<dbReference type="InterPro" id="IPR018955">
    <property type="entry name" value="BCDHK/PDK_N"/>
</dbReference>
<sequence length="424" mass="45827">MSRIRAISFVRQVHQRRYHGHYAPEPQGAEISRLLATYAAHPPQPITLSSLVAFGQPLTPESLLRSVSYVLSEIPRRLARRARALETLPFIVGTNPYVAKTLKTYRTSFQFLATYPSVTTLEENAKFTAELSQLVESHRNDIPTMAKGFQECAKYMSPAQISNFLDGAIRNRISVRLIAEQHIALSRVLEAQQTIGLTSHYGIVDMVCSPAATVKMCSDFVSELCEATLGAAPSVVLDGHPDATFAYVPIHLEYMLTEILKNAFRATVEHHYKQHGHSSTRPIPPVTITISPPPSSSSPFLSLRVRDQGGGVSPSNMARIFSYAFTTAGHSTEDGGGGPYAAQHVGGSAAVGGTSVEGNLFGEITGKGLQVGLGTIAGLGYGLPMSRLYARYFGGSLDLFSLDGWGSDVFVKLRSVDQAGNAEI</sequence>
<dbReference type="InParanoid" id="A0A0C3DRV8"/>
<gene>
    <name evidence="10" type="ORF">SCLCIDRAFT_1218419</name>
</gene>
<evidence type="ECO:0000256" key="6">
    <source>
        <dbReference type="ARBA" id="ARBA00022840"/>
    </source>
</evidence>
<evidence type="ECO:0000256" key="1">
    <source>
        <dbReference type="ARBA" id="ARBA00006155"/>
    </source>
</evidence>
<dbReference type="PANTHER" id="PTHR11947">
    <property type="entry name" value="PYRUVATE DEHYDROGENASE KINASE"/>
    <property type="match status" value="1"/>
</dbReference>
<dbReference type="InterPro" id="IPR003594">
    <property type="entry name" value="HATPase_dom"/>
</dbReference>
<dbReference type="SUPFAM" id="SSF55874">
    <property type="entry name" value="ATPase domain of HSP90 chaperone/DNA topoisomerase II/histidine kinase"/>
    <property type="match status" value="1"/>
</dbReference>
<evidence type="ECO:0000256" key="7">
    <source>
        <dbReference type="ARBA" id="ARBA00023128"/>
    </source>
</evidence>
<evidence type="ECO:0000259" key="9">
    <source>
        <dbReference type="SMART" id="SM00387"/>
    </source>
</evidence>
<dbReference type="SUPFAM" id="SSF69012">
    <property type="entry name" value="alpha-ketoacid dehydrogenase kinase, N-terminal domain"/>
    <property type="match status" value="1"/>
</dbReference>
<evidence type="ECO:0000256" key="4">
    <source>
        <dbReference type="ARBA" id="ARBA00022741"/>
    </source>
</evidence>
<dbReference type="GO" id="GO:0005524">
    <property type="term" value="F:ATP binding"/>
    <property type="evidence" value="ECO:0007669"/>
    <property type="project" value="UniProtKB-UniRule"/>
</dbReference>
<evidence type="ECO:0000313" key="11">
    <source>
        <dbReference type="Proteomes" id="UP000053989"/>
    </source>
</evidence>
<keyword evidence="5 8" id="KW-0418">Kinase</keyword>
<dbReference type="Pfam" id="PF10436">
    <property type="entry name" value="BCDHK_Adom3"/>
    <property type="match status" value="1"/>
</dbReference>
<feature type="domain" description="Histidine kinase/HSP90-like ATPase" evidence="9">
    <location>
        <begin position="247"/>
        <end position="417"/>
    </location>
</feature>
<dbReference type="HOGENOM" id="CLU_023861_4_1_1"/>
<keyword evidence="11" id="KW-1185">Reference proteome</keyword>
<dbReference type="Gene3D" id="1.20.140.20">
    <property type="entry name" value="Alpha-ketoacid/pyruvate dehydrogenase kinase, N-terminal domain"/>
    <property type="match status" value="1"/>
</dbReference>
<dbReference type="EMBL" id="KN822082">
    <property type="protein sequence ID" value="KIM58721.1"/>
    <property type="molecule type" value="Genomic_DNA"/>
</dbReference>
<keyword evidence="2" id="KW-0597">Phosphoprotein</keyword>
<dbReference type="Proteomes" id="UP000053989">
    <property type="component" value="Unassembled WGS sequence"/>
</dbReference>